<evidence type="ECO:0000313" key="3">
    <source>
        <dbReference type="EMBL" id="TDG07633.1"/>
    </source>
</evidence>
<dbReference type="EMBL" id="SMOD01000010">
    <property type="protein sequence ID" value="TDG07633.1"/>
    <property type="molecule type" value="Genomic_DNA"/>
</dbReference>
<gene>
    <name evidence="3" type="ORF">E1N52_15670</name>
</gene>
<proteinExistence type="predicted"/>
<sequence>MRFNIQQVRRSVIGYGSACAAMLVPAALLVLSPGARAQTVDDAPAAPVAVASVANAAPDVVPATPAALVPATLEVSTPAGGAPSTDTDSTSAAAASGHAPADPVAFGNDGGNDGAFAGIGSLDDQTLSRQRGGAVGMVMVAATPQLMRGSNNVTLWDEIAPPAPLPIPVDATQNAQGNVASYTRK</sequence>
<name>A0A4R5LEQ3_9BURK</name>
<reference evidence="3 4" key="1">
    <citation type="submission" date="2019-03" db="EMBL/GenBank/DDBJ databases">
        <title>Paraburkholderia sp. isolated from native Mimosa gymnas in Guartela State Park, Brazil.</title>
        <authorList>
            <person name="Paulitsch F."/>
            <person name="Hungria M."/>
            <person name="Delamuta J.R.M."/>
            <person name="Ribeiro R.A."/>
            <person name="Dall'Agnol R."/>
            <person name="Silva J.S.B."/>
        </authorList>
    </citation>
    <scope>NUCLEOTIDE SEQUENCE [LARGE SCALE GENOMIC DNA]</scope>
    <source>
        <strain evidence="3 4">CNPSo 3008</strain>
    </source>
</reference>
<feature type="chain" id="PRO_5020934394" evidence="2">
    <location>
        <begin position="38"/>
        <end position="185"/>
    </location>
</feature>
<evidence type="ECO:0000313" key="4">
    <source>
        <dbReference type="Proteomes" id="UP000295606"/>
    </source>
</evidence>
<organism evidence="3 4">
    <name type="scientific">Paraburkholderia guartelaensis</name>
    <dbReference type="NCBI Taxonomy" id="2546446"/>
    <lineage>
        <taxon>Bacteria</taxon>
        <taxon>Pseudomonadati</taxon>
        <taxon>Pseudomonadota</taxon>
        <taxon>Betaproteobacteria</taxon>
        <taxon>Burkholderiales</taxon>
        <taxon>Burkholderiaceae</taxon>
        <taxon>Paraburkholderia</taxon>
    </lineage>
</organism>
<accession>A0A4R5LEQ3</accession>
<feature type="compositionally biased region" description="Low complexity" evidence="1">
    <location>
        <begin position="80"/>
        <end position="107"/>
    </location>
</feature>
<protein>
    <submittedName>
        <fullName evidence="3">Uncharacterized protein</fullName>
    </submittedName>
</protein>
<feature type="signal peptide" evidence="2">
    <location>
        <begin position="1"/>
        <end position="37"/>
    </location>
</feature>
<evidence type="ECO:0000256" key="2">
    <source>
        <dbReference type="SAM" id="SignalP"/>
    </source>
</evidence>
<comment type="caution">
    <text evidence="3">The sequence shown here is derived from an EMBL/GenBank/DDBJ whole genome shotgun (WGS) entry which is preliminary data.</text>
</comment>
<dbReference type="Proteomes" id="UP000295606">
    <property type="component" value="Unassembled WGS sequence"/>
</dbReference>
<dbReference type="AlphaFoldDB" id="A0A4R5LEQ3"/>
<dbReference type="RefSeq" id="WP_133183662.1">
    <property type="nucleotide sequence ID" value="NZ_SMOD01000010.1"/>
</dbReference>
<keyword evidence="2" id="KW-0732">Signal</keyword>
<evidence type="ECO:0000256" key="1">
    <source>
        <dbReference type="SAM" id="MobiDB-lite"/>
    </source>
</evidence>
<dbReference type="OrthoDB" id="9035609at2"/>
<feature type="region of interest" description="Disordered" evidence="1">
    <location>
        <begin position="77"/>
        <end position="108"/>
    </location>
</feature>